<dbReference type="RefSeq" id="XP_009011665.1">
    <property type="nucleotide sequence ID" value="XM_009013417.1"/>
</dbReference>
<evidence type="ECO:0000256" key="3">
    <source>
        <dbReference type="ARBA" id="ARBA00022787"/>
    </source>
</evidence>
<comment type="similarity">
    <text evidence="1 9">Belongs to the Tango11 family.</text>
</comment>
<reference evidence="11 13" key="2">
    <citation type="journal article" date="2013" name="Nature">
        <title>Insights into bilaterian evolution from three spiralian genomes.</title>
        <authorList>
            <person name="Simakov O."/>
            <person name="Marletaz F."/>
            <person name="Cho S.J."/>
            <person name="Edsinger-Gonzales E."/>
            <person name="Havlak P."/>
            <person name="Hellsten U."/>
            <person name="Kuo D.H."/>
            <person name="Larsson T."/>
            <person name="Lv J."/>
            <person name="Arendt D."/>
            <person name="Savage R."/>
            <person name="Osoegawa K."/>
            <person name="de Jong P."/>
            <person name="Grimwood J."/>
            <person name="Chapman J.A."/>
            <person name="Shapiro H."/>
            <person name="Aerts A."/>
            <person name="Otillar R.P."/>
            <person name="Terry A.Y."/>
            <person name="Boore J.L."/>
            <person name="Grigoriev I.V."/>
            <person name="Lindberg D.R."/>
            <person name="Seaver E.C."/>
            <person name="Weisblat D.A."/>
            <person name="Putnam N.H."/>
            <person name="Rokhsar D.S."/>
        </authorList>
    </citation>
    <scope>NUCLEOTIDE SEQUENCE</scope>
</reference>
<dbReference type="EMBL" id="KB095905">
    <property type="protein sequence ID" value="ESO09851.1"/>
    <property type="molecule type" value="Genomic_DNA"/>
</dbReference>
<evidence type="ECO:0000313" key="11">
    <source>
        <dbReference type="EMBL" id="ESO09851.1"/>
    </source>
</evidence>
<protein>
    <recommendedName>
        <fullName evidence="9">Mitochondrial fission factor</fullName>
    </recommendedName>
</protein>
<feature type="transmembrane region" description="Helical" evidence="9">
    <location>
        <begin position="160"/>
        <end position="179"/>
    </location>
</feature>
<evidence type="ECO:0000256" key="9">
    <source>
        <dbReference type="RuleBase" id="RU368040"/>
    </source>
</evidence>
<dbReference type="PANTHER" id="PTHR16501:SF6">
    <property type="entry name" value="TRANSPORT AND GOLGI ORGANIZATION PROTEIN 11"/>
    <property type="match status" value="1"/>
</dbReference>
<reference evidence="13" key="1">
    <citation type="submission" date="2012-12" db="EMBL/GenBank/DDBJ databases">
        <authorList>
            <person name="Hellsten U."/>
            <person name="Grimwood J."/>
            <person name="Chapman J.A."/>
            <person name="Shapiro H."/>
            <person name="Aerts A."/>
            <person name="Otillar R.P."/>
            <person name="Terry A.Y."/>
            <person name="Boore J.L."/>
            <person name="Simakov O."/>
            <person name="Marletaz F."/>
            <person name="Cho S.-J."/>
            <person name="Edsinger-Gonzales E."/>
            <person name="Havlak P."/>
            <person name="Kuo D.-H."/>
            <person name="Larsson T."/>
            <person name="Lv J."/>
            <person name="Arendt D."/>
            <person name="Savage R."/>
            <person name="Osoegawa K."/>
            <person name="de Jong P."/>
            <person name="Lindberg D.R."/>
            <person name="Seaver E.C."/>
            <person name="Weisblat D.A."/>
            <person name="Putnam N.H."/>
            <person name="Grigoriev I.V."/>
            <person name="Rokhsar D.S."/>
        </authorList>
    </citation>
    <scope>NUCLEOTIDE SEQUENCE</scope>
</reference>
<evidence type="ECO:0000256" key="2">
    <source>
        <dbReference type="ARBA" id="ARBA00022692"/>
    </source>
</evidence>
<keyword evidence="3 9" id="KW-1000">Mitochondrion outer membrane</keyword>
<gene>
    <name evidence="12" type="primary">20202032</name>
    <name evidence="11" type="ORF">HELRODRAFT_167670</name>
</gene>
<dbReference type="GO" id="GO:0005741">
    <property type="term" value="C:mitochondrial outer membrane"/>
    <property type="evidence" value="ECO:0007669"/>
    <property type="project" value="UniProtKB-SubCell"/>
</dbReference>
<keyword evidence="7 9" id="KW-0472">Membrane</keyword>
<evidence type="ECO:0000256" key="8">
    <source>
        <dbReference type="ARBA" id="ARBA00023140"/>
    </source>
</evidence>
<keyword evidence="8 9" id="KW-0576">Peroxisome</keyword>
<evidence type="ECO:0000313" key="13">
    <source>
        <dbReference type="Proteomes" id="UP000015101"/>
    </source>
</evidence>
<feature type="domain" description="Mff-like" evidence="10">
    <location>
        <begin position="18"/>
        <end position="115"/>
    </location>
</feature>
<dbReference type="HOGENOM" id="CLU_1483547_0_0_1"/>
<dbReference type="GeneID" id="20202032"/>
<dbReference type="Pfam" id="PF05644">
    <property type="entry name" value="Miff"/>
    <property type="match status" value="2"/>
</dbReference>
<comment type="subcellular location">
    <subcellularLocation>
        <location evidence="9">Mitochondrion outer membrane</location>
        <topology evidence="9">Single-pass type IV membrane protein</topology>
    </subcellularLocation>
    <subcellularLocation>
        <location evidence="9">Peroxisome</location>
    </subcellularLocation>
</comment>
<dbReference type="GO" id="GO:0090141">
    <property type="term" value="P:positive regulation of mitochondrial fission"/>
    <property type="evidence" value="ECO:0007669"/>
    <property type="project" value="UniProtKB-UniRule"/>
</dbReference>
<evidence type="ECO:0000256" key="4">
    <source>
        <dbReference type="ARBA" id="ARBA00022989"/>
    </source>
</evidence>
<dbReference type="InParanoid" id="T1EZN2"/>
<dbReference type="EMBL" id="AMQM01002829">
    <property type="status" value="NOT_ANNOTATED_CDS"/>
    <property type="molecule type" value="Genomic_DNA"/>
</dbReference>
<keyword evidence="4 9" id="KW-1133">Transmembrane helix</keyword>
<organism evidence="12 13">
    <name type="scientific">Helobdella robusta</name>
    <name type="common">Californian leech</name>
    <dbReference type="NCBI Taxonomy" id="6412"/>
    <lineage>
        <taxon>Eukaryota</taxon>
        <taxon>Metazoa</taxon>
        <taxon>Spiralia</taxon>
        <taxon>Lophotrochozoa</taxon>
        <taxon>Annelida</taxon>
        <taxon>Clitellata</taxon>
        <taxon>Hirudinea</taxon>
        <taxon>Rhynchobdellida</taxon>
        <taxon>Glossiphoniidae</taxon>
        <taxon>Helobdella</taxon>
    </lineage>
</organism>
<dbReference type="KEGG" id="hro:HELRODRAFT_167670"/>
<dbReference type="InterPro" id="IPR008518">
    <property type="entry name" value="Mff/Tango-11"/>
</dbReference>
<evidence type="ECO:0000256" key="7">
    <source>
        <dbReference type="ARBA" id="ARBA00023136"/>
    </source>
</evidence>
<proteinExistence type="inferred from homology"/>
<comment type="function">
    <text evidence="9">Plays a role in mitochondrial and peroxisomal fission. Promotes the recruitment and association of the fission mediator dynamin-related protein 1 (DNM1L) to the mitochondrial surface.</text>
</comment>
<dbReference type="PANTHER" id="PTHR16501">
    <property type="entry name" value="TRANSPORT AND GOLGI ORGANIZATION PROTEIN 11"/>
    <property type="match status" value="1"/>
</dbReference>
<dbReference type="Proteomes" id="UP000015101">
    <property type="component" value="Unassembled WGS sequence"/>
</dbReference>
<dbReference type="InterPro" id="IPR039433">
    <property type="entry name" value="Mff-like_dom"/>
</dbReference>
<reference evidence="12" key="3">
    <citation type="submission" date="2015-06" db="UniProtKB">
        <authorList>
            <consortium name="EnsemblMetazoa"/>
        </authorList>
    </citation>
    <scope>IDENTIFICATION</scope>
</reference>
<keyword evidence="5" id="KW-0175">Coiled coil</keyword>
<feature type="domain" description="Mff-like" evidence="10">
    <location>
        <begin position="121"/>
        <end position="172"/>
    </location>
</feature>
<dbReference type="CTD" id="20202032"/>
<evidence type="ECO:0000256" key="1">
    <source>
        <dbReference type="ARBA" id="ARBA00009806"/>
    </source>
</evidence>
<evidence type="ECO:0000259" key="10">
    <source>
        <dbReference type="Pfam" id="PF05644"/>
    </source>
</evidence>
<evidence type="ECO:0000256" key="5">
    <source>
        <dbReference type="ARBA" id="ARBA00023054"/>
    </source>
</evidence>
<dbReference type="AlphaFoldDB" id="T1EZN2"/>
<dbReference type="GO" id="GO:0005777">
    <property type="term" value="C:peroxisome"/>
    <property type="evidence" value="ECO:0007669"/>
    <property type="project" value="UniProtKB-SubCell"/>
</dbReference>
<dbReference type="EnsemblMetazoa" id="HelroT167670">
    <property type="protein sequence ID" value="HelroP167670"/>
    <property type="gene ID" value="HelroG167670"/>
</dbReference>
<keyword evidence="13" id="KW-1185">Reference proteome</keyword>
<evidence type="ECO:0000256" key="6">
    <source>
        <dbReference type="ARBA" id="ARBA00023128"/>
    </source>
</evidence>
<accession>T1EZN2</accession>
<keyword evidence="6 9" id="KW-0496">Mitochondrion</keyword>
<dbReference type="GO" id="GO:0000266">
    <property type="term" value="P:mitochondrial fission"/>
    <property type="evidence" value="ECO:0007669"/>
    <property type="project" value="UniProtKB-UniRule"/>
</dbReference>
<name>T1EZN2_HELRO</name>
<evidence type="ECO:0000313" key="12">
    <source>
        <dbReference type="EnsemblMetazoa" id="HelroP167670"/>
    </source>
</evidence>
<sequence length="182" mass="21169">MDYRQRSLTEEFQGLATVDLDYTAQISMQMNVPDRIYPVAKKQAPESILFDRGDMNLSEQMIIPDRIMLHGQNSGAENDIHDRPMKNMVDDLHLNVQTPPKIISLLESNFPVLSEFTEKTLNAVNKKLTDQQNLQKQIDVLSRQIKLLEIQNQSRLHRELIFYPLLIGFAVFHVARYILYKN</sequence>
<dbReference type="OrthoDB" id="5986838at2759"/>
<dbReference type="GO" id="GO:0090314">
    <property type="term" value="P:positive regulation of protein targeting to membrane"/>
    <property type="evidence" value="ECO:0007669"/>
    <property type="project" value="UniProtKB-UniRule"/>
</dbReference>
<keyword evidence="2 9" id="KW-0812">Transmembrane</keyword>